<protein>
    <submittedName>
        <fullName evidence="1">Uncharacterized protein</fullName>
    </submittedName>
</protein>
<gene>
    <name evidence="1" type="ORF">Cni_G15116</name>
</gene>
<accession>A0AAQ3KDG8</accession>
<dbReference type="EMBL" id="CP136894">
    <property type="protein sequence ID" value="WOL06382.1"/>
    <property type="molecule type" value="Genomic_DNA"/>
</dbReference>
<sequence length="69" mass="8053">MNGRRNTTRRDELHPAWSSRRRIVAVRVIFEPPPLAERPFPGRAERRSGEARVRSLFAISVHTPEIDYD</sequence>
<proteinExistence type="predicted"/>
<name>A0AAQ3KDG8_9LILI</name>
<dbReference type="AlphaFoldDB" id="A0AAQ3KDG8"/>
<evidence type="ECO:0000313" key="1">
    <source>
        <dbReference type="EMBL" id="WOL06382.1"/>
    </source>
</evidence>
<organism evidence="1 2">
    <name type="scientific">Canna indica</name>
    <name type="common">Indian-shot</name>
    <dbReference type="NCBI Taxonomy" id="4628"/>
    <lineage>
        <taxon>Eukaryota</taxon>
        <taxon>Viridiplantae</taxon>
        <taxon>Streptophyta</taxon>
        <taxon>Embryophyta</taxon>
        <taxon>Tracheophyta</taxon>
        <taxon>Spermatophyta</taxon>
        <taxon>Magnoliopsida</taxon>
        <taxon>Liliopsida</taxon>
        <taxon>Zingiberales</taxon>
        <taxon>Cannaceae</taxon>
        <taxon>Canna</taxon>
    </lineage>
</organism>
<reference evidence="1 2" key="1">
    <citation type="submission" date="2023-10" db="EMBL/GenBank/DDBJ databases">
        <title>Chromosome-scale genome assembly provides insights into flower coloration mechanisms of Canna indica.</title>
        <authorList>
            <person name="Li C."/>
        </authorList>
    </citation>
    <scope>NUCLEOTIDE SEQUENCE [LARGE SCALE GENOMIC DNA]</scope>
    <source>
        <tissue evidence="1">Flower</tissue>
    </source>
</reference>
<evidence type="ECO:0000313" key="2">
    <source>
        <dbReference type="Proteomes" id="UP001327560"/>
    </source>
</evidence>
<dbReference type="Proteomes" id="UP001327560">
    <property type="component" value="Chromosome 5"/>
</dbReference>
<keyword evidence="2" id="KW-1185">Reference proteome</keyword>